<gene>
    <name evidence="1" type="ORF">FMOSSE_LOCUS11458</name>
</gene>
<evidence type="ECO:0000313" key="2">
    <source>
        <dbReference type="Proteomes" id="UP000789375"/>
    </source>
</evidence>
<sequence length="69" mass="8187">MDFLKRDNTLQTLRYLLDGRLDARHNETNLFIKFTRDIILHKLLDGWYIGVPSMQANIKNENIIKNNLT</sequence>
<evidence type="ECO:0000313" key="1">
    <source>
        <dbReference type="EMBL" id="CAG8650612.1"/>
    </source>
</evidence>
<organism evidence="1 2">
    <name type="scientific">Funneliformis mosseae</name>
    <name type="common">Endomycorrhizal fungus</name>
    <name type="synonym">Glomus mosseae</name>
    <dbReference type="NCBI Taxonomy" id="27381"/>
    <lineage>
        <taxon>Eukaryota</taxon>
        <taxon>Fungi</taxon>
        <taxon>Fungi incertae sedis</taxon>
        <taxon>Mucoromycota</taxon>
        <taxon>Glomeromycotina</taxon>
        <taxon>Glomeromycetes</taxon>
        <taxon>Glomerales</taxon>
        <taxon>Glomeraceae</taxon>
        <taxon>Funneliformis</taxon>
    </lineage>
</organism>
<name>A0A9N9DS91_FUNMO</name>
<dbReference type="EMBL" id="CAJVPP010004479">
    <property type="protein sequence ID" value="CAG8650612.1"/>
    <property type="molecule type" value="Genomic_DNA"/>
</dbReference>
<reference evidence="1" key="1">
    <citation type="submission" date="2021-06" db="EMBL/GenBank/DDBJ databases">
        <authorList>
            <person name="Kallberg Y."/>
            <person name="Tangrot J."/>
            <person name="Rosling A."/>
        </authorList>
    </citation>
    <scope>NUCLEOTIDE SEQUENCE</scope>
    <source>
        <strain evidence="1">87-6 pot B 2015</strain>
    </source>
</reference>
<protein>
    <submittedName>
        <fullName evidence="1">15377_t:CDS:1</fullName>
    </submittedName>
</protein>
<dbReference type="AlphaFoldDB" id="A0A9N9DS91"/>
<accession>A0A9N9DS91</accession>
<proteinExistence type="predicted"/>
<comment type="caution">
    <text evidence="1">The sequence shown here is derived from an EMBL/GenBank/DDBJ whole genome shotgun (WGS) entry which is preliminary data.</text>
</comment>
<keyword evidence="2" id="KW-1185">Reference proteome</keyword>
<dbReference type="Proteomes" id="UP000789375">
    <property type="component" value="Unassembled WGS sequence"/>
</dbReference>
<feature type="non-terminal residue" evidence="1">
    <location>
        <position position="69"/>
    </location>
</feature>